<dbReference type="Proteomes" id="UP000507222">
    <property type="component" value="Unassembled WGS sequence"/>
</dbReference>
<name>A0A6J5VA07_PRUAR</name>
<reference evidence="1 2" key="1">
    <citation type="submission" date="2020-05" db="EMBL/GenBank/DDBJ databases">
        <authorList>
            <person name="Campoy J."/>
            <person name="Schneeberger K."/>
            <person name="Spophaly S."/>
        </authorList>
    </citation>
    <scope>NUCLEOTIDE SEQUENCE [LARGE SCALE GENOMIC DNA]</scope>
    <source>
        <strain evidence="1">PruArmRojPasFocal</strain>
    </source>
</reference>
<evidence type="ECO:0000313" key="1">
    <source>
        <dbReference type="EMBL" id="CAB4282718.1"/>
    </source>
</evidence>
<organism evidence="1 2">
    <name type="scientific">Prunus armeniaca</name>
    <name type="common">Apricot</name>
    <name type="synonym">Armeniaca vulgaris</name>
    <dbReference type="NCBI Taxonomy" id="36596"/>
    <lineage>
        <taxon>Eukaryota</taxon>
        <taxon>Viridiplantae</taxon>
        <taxon>Streptophyta</taxon>
        <taxon>Embryophyta</taxon>
        <taxon>Tracheophyta</taxon>
        <taxon>Spermatophyta</taxon>
        <taxon>Magnoliopsida</taxon>
        <taxon>eudicotyledons</taxon>
        <taxon>Gunneridae</taxon>
        <taxon>Pentapetalae</taxon>
        <taxon>rosids</taxon>
        <taxon>fabids</taxon>
        <taxon>Rosales</taxon>
        <taxon>Rosaceae</taxon>
        <taxon>Amygdaloideae</taxon>
        <taxon>Amygdaleae</taxon>
        <taxon>Prunus</taxon>
    </lineage>
</organism>
<proteinExistence type="predicted"/>
<gene>
    <name evidence="1" type="ORF">CURHAP_LOCUS36335</name>
</gene>
<sequence length="66" mass="7285">MEEVEATLLSHEKRRKVEDCQSSVFAAQGRNKKEDKPSRNLVAPIGLNPEMVERTSSATSVRNGAT</sequence>
<dbReference type="EMBL" id="CAEKDK010000006">
    <property type="protein sequence ID" value="CAB4282718.1"/>
    <property type="molecule type" value="Genomic_DNA"/>
</dbReference>
<protein>
    <submittedName>
        <fullName evidence="1">Uncharacterized protein</fullName>
    </submittedName>
</protein>
<dbReference type="AlphaFoldDB" id="A0A6J5VA07"/>
<accession>A0A6J5VA07</accession>
<evidence type="ECO:0000313" key="2">
    <source>
        <dbReference type="Proteomes" id="UP000507222"/>
    </source>
</evidence>